<protein>
    <recommendedName>
        <fullName evidence="4">DUF3613 domain-containing protein</fullName>
    </recommendedName>
</protein>
<comment type="caution">
    <text evidence="2">The sequence shown here is derived from an EMBL/GenBank/DDBJ whole genome shotgun (WGS) entry which is preliminary data.</text>
</comment>
<dbReference type="EMBL" id="JBGCUO010000001">
    <property type="protein sequence ID" value="MEY1660561.1"/>
    <property type="molecule type" value="Genomic_DNA"/>
</dbReference>
<dbReference type="RefSeq" id="WP_369453809.1">
    <property type="nucleotide sequence ID" value="NZ_JBGCUO010000001.1"/>
</dbReference>
<reference evidence="2 3" key="1">
    <citation type="submission" date="2024-07" db="EMBL/GenBank/DDBJ databases">
        <authorList>
            <person name="Ren Q."/>
        </authorList>
    </citation>
    <scope>NUCLEOTIDE SEQUENCE [LARGE SCALE GENOMIC DNA]</scope>
    <source>
        <strain evidence="2 3">REN37</strain>
    </source>
</reference>
<name>A0ABV4ACI1_9GAMM</name>
<evidence type="ECO:0000313" key="2">
    <source>
        <dbReference type="EMBL" id="MEY1660561.1"/>
    </source>
</evidence>
<keyword evidence="1" id="KW-0732">Signal</keyword>
<organism evidence="2 3">
    <name type="scientific">Isoalcanivorax beigongshangi</name>
    <dbReference type="NCBI Taxonomy" id="3238810"/>
    <lineage>
        <taxon>Bacteria</taxon>
        <taxon>Pseudomonadati</taxon>
        <taxon>Pseudomonadota</taxon>
        <taxon>Gammaproteobacteria</taxon>
        <taxon>Oceanospirillales</taxon>
        <taxon>Alcanivoracaceae</taxon>
        <taxon>Isoalcanivorax</taxon>
    </lineage>
</organism>
<gene>
    <name evidence="2" type="ORF">AB5I84_00195</name>
</gene>
<feature type="signal peptide" evidence="1">
    <location>
        <begin position="1"/>
        <end position="19"/>
    </location>
</feature>
<proteinExistence type="predicted"/>
<sequence length="92" mass="9950">MLKLTPAVVLLGFSAAALGQQFESGLSGSVIAPKRETVTDWLLEQQRSMPAPTESELPASLYVDSQRRIANTFSTAVPDSLQEKANSTRNTK</sequence>
<evidence type="ECO:0000313" key="3">
    <source>
        <dbReference type="Proteomes" id="UP001562065"/>
    </source>
</evidence>
<evidence type="ECO:0008006" key="4">
    <source>
        <dbReference type="Google" id="ProtNLM"/>
    </source>
</evidence>
<evidence type="ECO:0000256" key="1">
    <source>
        <dbReference type="SAM" id="SignalP"/>
    </source>
</evidence>
<keyword evidence="3" id="KW-1185">Reference proteome</keyword>
<feature type="chain" id="PRO_5047537498" description="DUF3613 domain-containing protein" evidence="1">
    <location>
        <begin position="20"/>
        <end position="92"/>
    </location>
</feature>
<dbReference type="Proteomes" id="UP001562065">
    <property type="component" value="Unassembled WGS sequence"/>
</dbReference>
<accession>A0ABV4ACI1</accession>